<evidence type="ECO:0000256" key="9">
    <source>
        <dbReference type="HAMAP-Rule" id="MF_00082"/>
    </source>
</evidence>
<keyword evidence="9" id="KW-0963">Cytoplasm</keyword>
<dbReference type="PIRSF" id="PIRSF000728">
    <property type="entry name" value="NAGK"/>
    <property type="match status" value="1"/>
</dbReference>
<keyword evidence="6 9" id="KW-0418">Kinase</keyword>
<comment type="pathway">
    <text evidence="1 9">Amino-acid biosynthesis; L-arginine biosynthesis; N(2)-acetyl-L-ornithine from L-glutamate: step 2/4.</text>
</comment>
<dbReference type="Gene3D" id="3.40.1160.10">
    <property type="entry name" value="Acetylglutamate kinase-like"/>
    <property type="match status" value="1"/>
</dbReference>
<evidence type="ECO:0000313" key="11">
    <source>
        <dbReference type="EMBL" id="MEZ6853044.1"/>
    </source>
</evidence>
<evidence type="ECO:0000256" key="6">
    <source>
        <dbReference type="ARBA" id="ARBA00022777"/>
    </source>
</evidence>
<gene>
    <name evidence="9 11" type="primary">argB</name>
    <name evidence="11" type="ORF">AB2Z07_05785</name>
</gene>
<evidence type="ECO:0000256" key="5">
    <source>
        <dbReference type="ARBA" id="ARBA00022741"/>
    </source>
</evidence>
<dbReference type="InterPro" id="IPR036393">
    <property type="entry name" value="AceGlu_kinase-like_sf"/>
</dbReference>
<dbReference type="EMBL" id="JBFSOO010000003">
    <property type="protein sequence ID" value="MEZ6853044.1"/>
    <property type="molecule type" value="Genomic_DNA"/>
</dbReference>
<dbReference type="GO" id="GO:0003991">
    <property type="term" value="F:acetylglutamate kinase activity"/>
    <property type="evidence" value="ECO:0007669"/>
    <property type="project" value="UniProtKB-EC"/>
</dbReference>
<dbReference type="InterPro" id="IPR004662">
    <property type="entry name" value="AcgluKinase_fam"/>
</dbReference>
<organism evidence="11 12">
    <name type="scientific">Halodesulfovibrio aestuarii</name>
    <dbReference type="NCBI Taxonomy" id="126333"/>
    <lineage>
        <taxon>Bacteria</taxon>
        <taxon>Pseudomonadati</taxon>
        <taxon>Thermodesulfobacteriota</taxon>
        <taxon>Desulfovibrionia</taxon>
        <taxon>Desulfovibrionales</taxon>
        <taxon>Desulfovibrionaceae</taxon>
        <taxon>Halodesulfovibrio</taxon>
    </lineage>
</organism>
<keyword evidence="12" id="KW-1185">Reference proteome</keyword>
<evidence type="ECO:0000256" key="7">
    <source>
        <dbReference type="ARBA" id="ARBA00022840"/>
    </source>
</evidence>
<sequence length="297" mass="31776">MKDYAKAQLTSRILIESLPYIKKFHGEIVVIKYGGHAMKDEELGRAFAQNIALLKYVGLKPVIVHGGGPQIGKMLDALNITSQFREGHRVTDDETMDVVEMVLVGKVNKEIVNKLNLADCKAVGLSGKDGTLLRARKYKMQVNSHNKTPEIIDLGKVGEVIGVEAGLLTGLLSEGYTPVIAPVGVDTEGNTYNINADSVAGAVAGALRAKRLLLLTDVAGILDADKNLLEELTIKETLELFDDGTLQGGMIPKVKCCLDAIGNGVGRATILDGRVENSVLLELFTNSGIGTQILGNN</sequence>
<evidence type="ECO:0000256" key="8">
    <source>
        <dbReference type="ARBA" id="ARBA00048141"/>
    </source>
</evidence>
<dbReference type="HAMAP" id="MF_00082">
    <property type="entry name" value="ArgB"/>
    <property type="match status" value="1"/>
</dbReference>
<evidence type="ECO:0000259" key="10">
    <source>
        <dbReference type="Pfam" id="PF00696"/>
    </source>
</evidence>
<evidence type="ECO:0000256" key="4">
    <source>
        <dbReference type="ARBA" id="ARBA00022679"/>
    </source>
</evidence>
<keyword evidence="4 9" id="KW-0808">Transferase</keyword>
<keyword evidence="5 9" id="KW-0547">Nucleotide-binding</keyword>
<keyword evidence="7 9" id="KW-0067">ATP-binding</keyword>
<dbReference type="InterPro" id="IPR001057">
    <property type="entry name" value="Glu/AcGlu_kinase"/>
</dbReference>
<dbReference type="PANTHER" id="PTHR23342">
    <property type="entry name" value="N-ACETYLGLUTAMATE SYNTHASE"/>
    <property type="match status" value="1"/>
</dbReference>
<comment type="subcellular location">
    <subcellularLocation>
        <location evidence="9">Cytoplasm</location>
    </subcellularLocation>
</comment>
<dbReference type="RefSeq" id="WP_027362283.1">
    <property type="nucleotide sequence ID" value="NZ_CP192217.1"/>
</dbReference>
<comment type="similarity">
    <text evidence="9">Belongs to the acetylglutamate kinase family. ArgB subfamily.</text>
</comment>
<feature type="binding site" evidence="9">
    <location>
        <begin position="67"/>
        <end position="68"/>
    </location>
    <ligand>
        <name>substrate</name>
    </ligand>
</feature>
<evidence type="ECO:0000313" key="12">
    <source>
        <dbReference type="Proteomes" id="UP001568358"/>
    </source>
</evidence>
<name>A0ABV4JQL7_9BACT</name>
<comment type="caution">
    <text evidence="11">The sequence shown here is derived from an EMBL/GenBank/DDBJ whole genome shotgun (WGS) entry which is preliminary data.</text>
</comment>
<dbReference type="InterPro" id="IPR037528">
    <property type="entry name" value="ArgB"/>
</dbReference>
<protein>
    <recommendedName>
        <fullName evidence="9">Acetylglutamate kinase</fullName>
        <ecNumber evidence="9">2.7.2.8</ecNumber>
    </recommendedName>
    <alternativeName>
        <fullName evidence="9">N-acetyl-L-glutamate 5-phosphotransferase</fullName>
    </alternativeName>
    <alternativeName>
        <fullName evidence="9">NAG kinase</fullName>
        <shortName evidence="9">NAGK</shortName>
    </alternativeName>
</protein>
<feature type="domain" description="Aspartate/glutamate/uridylate kinase" evidence="10">
    <location>
        <begin position="28"/>
        <end position="271"/>
    </location>
</feature>
<comment type="catalytic activity">
    <reaction evidence="8 9">
        <text>N-acetyl-L-glutamate + ATP = N-acetyl-L-glutamyl 5-phosphate + ADP</text>
        <dbReference type="Rhea" id="RHEA:14629"/>
        <dbReference type="ChEBI" id="CHEBI:30616"/>
        <dbReference type="ChEBI" id="CHEBI:44337"/>
        <dbReference type="ChEBI" id="CHEBI:57936"/>
        <dbReference type="ChEBI" id="CHEBI:456216"/>
        <dbReference type="EC" id="2.7.2.8"/>
    </reaction>
</comment>
<evidence type="ECO:0000256" key="1">
    <source>
        <dbReference type="ARBA" id="ARBA00004828"/>
    </source>
</evidence>
<feature type="binding site" evidence="9">
    <location>
        <position position="89"/>
    </location>
    <ligand>
        <name>substrate</name>
    </ligand>
</feature>
<keyword evidence="2 9" id="KW-0055">Arginine biosynthesis</keyword>
<feature type="site" description="Transition state stabilizer" evidence="9">
    <location>
        <position position="253"/>
    </location>
</feature>
<dbReference type="CDD" id="cd04250">
    <property type="entry name" value="AAK_NAGK-C"/>
    <property type="match status" value="1"/>
</dbReference>
<proteinExistence type="inferred from homology"/>
<dbReference type="InterPro" id="IPR041727">
    <property type="entry name" value="NAGK-C"/>
</dbReference>
<keyword evidence="3 9" id="KW-0028">Amino-acid biosynthesis</keyword>
<dbReference type="PRINTS" id="PR00474">
    <property type="entry name" value="GLU5KINASE"/>
</dbReference>
<comment type="function">
    <text evidence="9">Catalyzes the ATP-dependent phosphorylation of N-acetyl-L-glutamate.</text>
</comment>
<dbReference type="Pfam" id="PF00696">
    <property type="entry name" value="AA_kinase"/>
    <property type="match status" value="1"/>
</dbReference>
<dbReference type="EC" id="2.7.2.8" evidence="9"/>
<dbReference type="InterPro" id="IPR001048">
    <property type="entry name" value="Asp/Glu/Uridylate_kinase"/>
</dbReference>
<dbReference type="NCBIfam" id="TIGR00761">
    <property type="entry name" value="argB"/>
    <property type="match status" value="1"/>
</dbReference>
<evidence type="ECO:0000256" key="2">
    <source>
        <dbReference type="ARBA" id="ARBA00022571"/>
    </source>
</evidence>
<dbReference type="PANTHER" id="PTHR23342:SF0">
    <property type="entry name" value="N-ACETYLGLUTAMATE SYNTHASE, MITOCHONDRIAL"/>
    <property type="match status" value="1"/>
</dbReference>
<accession>A0ABV4JQL7</accession>
<evidence type="ECO:0000256" key="3">
    <source>
        <dbReference type="ARBA" id="ARBA00022605"/>
    </source>
</evidence>
<dbReference type="SUPFAM" id="SSF53633">
    <property type="entry name" value="Carbamate kinase-like"/>
    <property type="match status" value="1"/>
</dbReference>
<reference evidence="11 12" key="1">
    <citation type="submission" date="2024-07" db="EMBL/GenBank/DDBJ databases">
        <title>Active virus-host system and metabolic interactions in a Lokiarchaeon culture.</title>
        <authorList>
            <person name="Ponce Toledo R.I."/>
            <person name="Rodrigues Oliveira T."/>
            <person name="Schleper C."/>
        </authorList>
    </citation>
    <scope>NUCLEOTIDE SEQUENCE [LARGE SCALE GENOMIC DNA]</scope>
    <source>
        <strain evidence="11 12">B35</strain>
    </source>
</reference>
<dbReference type="Proteomes" id="UP001568358">
    <property type="component" value="Unassembled WGS sequence"/>
</dbReference>
<feature type="binding site" evidence="9">
    <location>
        <position position="193"/>
    </location>
    <ligand>
        <name>substrate</name>
    </ligand>
</feature>
<feature type="site" description="Transition state stabilizer" evidence="9">
    <location>
        <position position="32"/>
    </location>
</feature>